<dbReference type="PROSITE" id="PS51277">
    <property type="entry name" value="BURP"/>
    <property type="match status" value="1"/>
</dbReference>
<proteinExistence type="predicted"/>
<gene>
    <name evidence="2" type="ORF">RDI58_004323</name>
</gene>
<dbReference type="AlphaFoldDB" id="A0AAN8U6B2"/>
<comment type="caution">
    <text evidence="2">The sequence shown here is derived from an EMBL/GenBank/DDBJ whole genome shotgun (WGS) entry which is preliminary data.</text>
</comment>
<sequence>MTDHNSNSNQKLYRGNFDYGVWPWYHAGTEEEIRELKDDDNHFLYKPYFFENDLKKGNIINFPFLKHKNDAPFLPRQSTIPFS</sequence>
<protein>
    <recommendedName>
        <fullName evidence="1">BURP domain-containing protein</fullName>
    </recommendedName>
</protein>
<evidence type="ECO:0000313" key="3">
    <source>
        <dbReference type="Proteomes" id="UP001371456"/>
    </source>
</evidence>
<evidence type="ECO:0000259" key="1">
    <source>
        <dbReference type="PROSITE" id="PS51277"/>
    </source>
</evidence>
<dbReference type="InterPro" id="IPR004873">
    <property type="entry name" value="BURP_dom"/>
</dbReference>
<keyword evidence="3" id="KW-1185">Reference proteome</keyword>
<evidence type="ECO:0000313" key="2">
    <source>
        <dbReference type="EMBL" id="KAK6796622.1"/>
    </source>
</evidence>
<dbReference type="EMBL" id="JBANQN010000002">
    <property type="protein sequence ID" value="KAK6796622.1"/>
    <property type="molecule type" value="Genomic_DNA"/>
</dbReference>
<organism evidence="2 3">
    <name type="scientific">Solanum bulbocastanum</name>
    <name type="common">Wild potato</name>
    <dbReference type="NCBI Taxonomy" id="147425"/>
    <lineage>
        <taxon>Eukaryota</taxon>
        <taxon>Viridiplantae</taxon>
        <taxon>Streptophyta</taxon>
        <taxon>Embryophyta</taxon>
        <taxon>Tracheophyta</taxon>
        <taxon>Spermatophyta</taxon>
        <taxon>Magnoliopsida</taxon>
        <taxon>eudicotyledons</taxon>
        <taxon>Gunneridae</taxon>
        <taxon>Pentapetalae</taxon>
        <taxon>asterids</taxon>
        <taxon>lamiids</taxon>
        <taxon>Solanales</taxon>
        <taxon>Solanaceae</taxon>
        <taxon>Solanoideae</taxon>
        <taxon>Solaneae</taxon>
        <taxon>Solanum</taxon>
    </lineage>
</organism>
<name>A0AAN8U6B2_SOLBU</name>
<dbReference type="Proteomes" id="UP001371456">
    <property type="component" value="Unassembled WGS sequence"/>
</dbReference>
<feature type="domain" description="BURP" evidence="1">
    <location>
        <begin position="48"/>
        <end position="83"/>
    </location>
</feature>
<accession>A0AAN8U6B2</accession>
<reference evidence="2 3" key="1">
    <citation type="submission" date="2024-02" db="EMBL/GenBank/DDBJ databases">
        <title>de novo genome assembly of Solanum bulbocastanum strain 11H21.</title>
        <authorList>
            <person name="Hosaka A.J."/>
        </authorList>
    </citation>
    <scope>NUCLEOTIDE SEQUENCE [LARGE SCALE GENOMIC DNA]</scope>
    <source>
        <tissue evidence="2">Young leaves</tissue>
    </source>
</reference>